<dbReference type="AlphaFoldDB" id="A0A9Y1BSQ0"/>
<name>A0A9Y1BSQ0_9ARCH</name>
<dbReference type="Gene3D" id="3.30.450.20">
    <property type="entry name" value="PAS domain"/>
    <property type="match status" value="1"/>
</dbReference>
<dbReference type="SMART" id="SM00065">
    <property type="entry name" value="GAF"/>
    <property type="match status" value="1"/>
</dbReference>
<reference evidence="3" key="1">
    <citation type="journal article" date="2022" name="Nat. Microbiol.">
        <title>Unique mobile elements and scalable gene flow at the prokaryote-eukaryote boundary revealed by circularized Asgard archaea genomes.</title>
        <authorList>
            <person name="Wu F."/>
            <person name="Speth D.R."/>
            <person name="Philosof A."/>
            <person name="Cremiere A."/>
            <person name="Narayanan A."/>
            <person name="Barco R.A."/>
            <person name="Connon S.A."/>
            <person name="Amend J.P."/>
            <person name="Antoshechkin I.A."/>
            <person name="Orphan V.J."/>
        </authorList>
    </citation>
    <scope>NUCLEOTIDE SEQUENCE</scope>
    <source>
        <strain evidence="3">PR6</strain>
    </source>
</reference>
<dbReference type="Gene3D" id="3.30.450.40">
    <property type="match status" value="1"/>
</dbReference>
<evidence type="ECO:0000259" key="2">
    <source>
        <dbReference type="SMART" id="SM00065"/>
    </source>
</evidence>
<keyword evidence="1" id="KW-0175">Coiled coil</keyword>
<sequence>MEEDKDYFYDIQLDKKNFLNDTIKETLQSFINFFPFYVMLIDEDHHIQLANNAILDQLKMDPTAIVGCYCPSKIHGLDSPFPGCPLEASKSSLKAIEREFYFKEEDRWIRSTAYPTNFFTSENKRLFIHLTIDITAQKNAENKLKCSEEKYRLLASKLQKLNDLHKKLNEIQEIFIYERDKTSLIRRICSKLSELISYDLCWIGILDSGKLKILASSSSDSDSGSSSSSRIKDFFTTEIDLHSNGSYSCLHEVIEQKQLIVINKDNFSCSDCLFHDTSSPNSILIFPMIVNDNVYGIISLYKSESHISKNEISILQTVANALAFALQSIELIESQDEAFSQLKRNIDYLEDIIDKIRNPLTVIQGFVELYMNDKNSTDIVKEHINQIVEILSKVDEKYIRSTDLFKQYTE</sequence>
<evidence type="ECO:0000313" key="3">
    <source>
        <dbReference type="EMBL" id="UJG44392.1"/>
    </source>
</evidence>
<dbReference type="Pfam" id="PF13185">
    <property type="entry name" value="GAF_2"/>
    <property type="match status" value="1"/>
</dbReference>
<protein>
    <submittedName>
        <fullName evidence="3">GAF domain-containing protein</fullName>
    </submittedName>
</protein>
<evidence type="ECO:0000256" key="1">
    <source>
        <dbReference type="SAM" id="Coils"/>
    </source>
</evidence>
<organism evidence="3">
    <name type="scientific">Candidatus Heimdallarchaeum endolithica</name>
    <dbReference type="NCBI Taxonomy" id="2876572"/>
    <lineage>
        <taxon>Archaea</taxon>
        <taxon>Promethearchaeati</taxon>
        <taxon>Candidatus Heimdallarchaeota</taxon>
        <taxon>Candidatus Heimdallarchaeia (ex Rinke et al. 2021) (nom. nud.)</taxon>
        <taxon>Candidatus Heimdallarchaeales</taxon>
        <taxon>Candidatus Heimdallarchaeaceae</taxon>
        <taxon>Candidatus Heimdallarchaeum</taxon>
    </lineage>
</organism>
<dbReference type="InterPro" id="IPR029016">
    <property type="entry name" value="GAF-like_dom_sf"/>
</dbReference>
<feature type="coiled-coil region" evidence="1">
    <location>
        <begin position="137"/>
        <end position="174"/>
    </location>
</feature>
<proteinExistence type="predicted"/>
<dbReference type="Proteomes" id="UP001200513">
    <property type="component" value="Chromosome"/>
</dbReference>
<dbReference type="InterPro" id="IPR003018">
    <property type="entry name" value="GAF"/>
</dbReference>
<dbReference type="GO" id="GO:0000155">
    <property type="term" value="F:phosphorelay sensor kinase activity"/>
    <property type="evidence" value="ECO:0007669"/>
    <property type="project" value="InterPro"/>
</dbReference>
<dbReference type="InterPro" id="IPR003661">
    <property type="entry name" value="HisK_dim/P_dom"/>
</dbReference>
<accession>A0A9Y1BSQ0</accession>
<dbReference type="SUPFAM" id="SSF55781">
    <property type="entry name" value="GAF domain-like"/>
    <property type="match status" value="1"/>
</dbReference>
<feature type="domain" description="GAF" evidence="2">
    <location>
        <begin position="180"/>
        <end position="336"/>
    </location>
</feature>
<gene>
    <name evidence="3" type="ORF">K9W46_04230</name>
</gene>
<dbReference type="SUPFAM" id="SSF55785">
    <property type="entry name" value="PYP-like sensor domain (PAS domain)"/>
    <property type="match status" value="1"/>
</dbReference>
<dbReference type="EMBL" id="CP084167">
    <property type="protein sequence ID" value="UJG44392.1"/>
    <property type="molecule type" value="Genomic_DNA"/>
</dbReference>
<dbReference type="CDD" id="cd00082">
    <property type="entry name" value="HisKA"/>
    <property type="match status" value="1"/>
</dbReference>
<dbReference type="InterPro" id="IPR035965">
    <property type="entry name" value="PAS-like_dom_sf"/>
</dbReference>